<evidence type="ECO:0000313" key="3">
    <source>
        <dbReference type="Proteomes" id="UP000183952"/>
    </source>
</evidence>
<keyword evidence="3" id="KW-1185">Reference proteome</keyword>
<dbReference type="Pfam" id="PF11823">
    <property type="entry name" value="Se_S_carrier"/>
    <property type="match status" value="1"/>
</dbReference>
<proteinExistence type="predicted"/>
<evidence type="ECO:0000313" key="2">
    <source>
        <dbReference type="EMBL" id="SHJ85193.1"/>
    </source>
</evidence>
<reference evidence="2 3" key="1">
    <citation type="submission" date="2016-11" db="EMBL/GenBank/DDBJ databases">
        <authorList>
            <person name="Jaros S."/>
            <person name="Januszkiewicz K."/>
            <person name="Wedrychowicz H."/>
        </authorList>
    </citation>
    <scope>NUCLEOTIDE SEQUENCE [LARGE SCALE GENOMIC DNA]</scope>
    <source>
        <strain evidence="2 3">DSM 3090</strain>
    </source>
</reference>
<sequence>MEKKYIVTFKNTHDAIKAEERCKENSIKITVIPTPTYITLSCGISIRLENGAFEQFKGICENIDYKSIYQQESNEYHEIKL</sequence>
<dbReference type="InterPro" id="IPR021778">
    <property type="entry name" value="Se/S_carrier-like"/>
</dbReference>
<dbReference type="EMBL" id="FRAD01000008">
    <property type="protein sequence ID" value="SHJ85193.1"/>
    <property type="molecule type" value="Genomic_DNA"/>
</dbReference>
<evidence type="ECO:0000259" key="1">
    <source>
        <dbReference type="Pfam" id="PF11823"/>
    </source>
</evidence>
<dbReference type="STRING" id="1121331.SAMN02745248_01091"/>
<dbReference type="AlphaFoldDB" id="A0A1M6MPH9"/>
<feature type="domain" description="Putative Se/S carrier protein-like" evidence="1">
    <location>
        <begin position="4"/>
        <end position="70"/>
    </location>
</feature>
<name>A0A1M6MPH9_9CLOT</name>
<protein>
    <recommendedName>
        <fullName evidence="1">Putative Se/S carrier protein-like domain-containing protein</fullName>
    </recommendedName>
</protein>
<organism evidence="2 3">
    <name type="scientific">Hathewaya proteolytica DSM 3090</name>
    <dbReference type="NCBI Taxonomy" id="1121331"/>
    <lineage>
        <taxon>Bacteria</taxon>
        <taxon>Bacillati</taxon>
        <taxon>Bacillota</taxon>
        <taxon>Clostridia</taxon>
        <taxon>Eubacteriales</taxon>
        <taxon>Clostridiaceae</taxon>
        <taxon>Hathewaya</taxon>
    </lineage>
</organism>
<dbReference type="Proteomes" id="UP000183952">
    <property type="component" value="Unassembled WGS sequence"/>
</dbReference>
<gene>
    <name evidence="2" type="ORF">SAMN02745248_01091</name>
</gene>
<dbReference type="RefSeq" id="WP_072903125.1">
    <property type="nucleotide sequence ID" value="NZ_FRAD01000008.1"/>
</dbReference>
<accession>A0A1M6MPH9</accession>